<evidence type="ECO:0000256" key="1">
    <source>
        <dbReference type="ARBA" id="ARBA00008324"/>
    </source>
</evidence>
<dbReference type="CDD" id="cd03443">
    <property type="entry name" value="PaaI_thioesterase"/>
    <property type="match status" value="1"/>
</dbReference>
<reference evidence="4 5" key="1">
    <citation type="journal article" date="2016" name="Int. J. Syst. Evol. Microbiol.">
        <title>Oceanobacillus halophilus sp. nov., a novel moderately halophilic bacterium from a hypersaline lake.</title>
        <authorList>
            <person name="Amoozegar M.A."/>
            <person name="Bagheri M."/>
            <person name="Makhdoumi A."/>
            <person name="Nikou M.M."/>
            <person name="Fazeli S.A.S."/>
            <person name="Schumann P."/>
            <person name="Sproer C."/>
            <person name="Sanchez-Porro C."/>
            <person name="Ventosa A."/>
        </authorList>
    </citation>
    <scope>NUCLEOTIDE SEQUENCE [LARGE SCALE GENOMIC DNA]</scope>
    <source>
        <strain evidence="4 5">DSM 23996</strain>
    </source>
</reference>
<protein>
    <submittedName>
        <fullName evidence="4">PaaI family thioesterase</fullName>
    </submittedName>
</protein>
<dbReference type="InterPro" id="IPR039298">
    <property type="entry name" value="ACOT13"/>
</dbReference>
<dbReference type="AlphaFoldDB" id="A0A495A7P1"/>
<dbReference type="Proteomes" id="UP000269301">
    <property type="component" value="Unassembled WGS sequence"/>
</dbReference>
<dbReference type="InterPro" id="IPR003736">
    <property type="entry name" value="PAAI_dom"/>
</dbReference>
<dbReference type="NCBIfam" id="TIGR00369">
    <property type="entry name" value="unchar_dom_1"/>
    <property type="match status" value="1"/>
</dbReference>
<dbReference type="InterPro" id="IPR006683">
    <property type="entry name" value="Thioestr_dom"/>
</dbReference>
<evidence type="ECO:0000313" key="5">
    <source>
        <dbReference type="Proteomes" id="UP000269301"/>
    </source>
</evidence>
<comment type="caution">
    <text evidence="4">The sequence shown here is derived from an EMBL/GenBank/DDBJ whole genome shotgun (WGS) entry which is preliminary data.</text>
</comment>
<dbReference type="PANTHER" id="PTHR21660">
    <property type="entry name" value="THIOESTERASE SUPERFAMILY MEMBER-RELATED"/>
    <property type="match status" value="1"/>
</dbReference>
<keyword evidence="2" id="KW-0378">Hydrolase</keyword>
<accession>A0A495A7P1</accession>
<dbReference type="GO" id="GO:0047617">
    <property type="term" value="F:fatty acyl-CoA hydrolase activity"/>
    <property type="evidence" value="ECO:0007669"/>
    <property type="project" value="InterPro"/>
</dbReference>
<organism evidence="4 5">
    <name type="scientific">Oceanobacillus halophilus</name>
    <dbReference type="NCBI Taxonomy" id="930130"/>
    <lineage>
        <taxon>Bacteria</taxon>
        <taxon>Bacillati</taxon>
        <taxon>Bacillota</taxon>
        <taxon>Bacilli</taxon>
        <taxon>Bacillales</taxon>
        <taxon>Bacillaceae</taxon>
        <taxon>Oceanobacillus</taxon>
    </lineage>
</organism>
<dbReference type="OrthoDB" id="337200at2"/>
<gene>
    <name evidence="4" type="ORF">D8M06_05665</name>
</gene>
<evidence type="ECO:0000259" key="3">
    <source>
        <dbReference type="Pfam" id="PF03061"/>
    </source>
</evidence>
<dbReference type="Gene3D" id="3.10.129.10">
    <property type="entry name" value="Hotdog Thioesterase"/>
    <property type="match status" value="1"/>
</dbReference>
<sequence>MARTLNDIKSSFETSAFFAHVGFEIVSFKEGSVKLKLPIRKYLLNANNTLHGGVHATMLDLIMGMTIRSATKTRCTTVNLNVTYLSSTTEGTIFATGKILKQGYKLVSVEGELVDEEGILLAKGVGTFKIIRD</sequence>
<dbReference type="PANTHER" id="PTHR21660:SF1">
    <property type="entry name" value="ACYL-COENZYME A THIOESTERASE 13"/>
    <property type="match status" value="1"/>
</dbReference>
<evidence type="ECO:0000313" key="4">
    <source>
        <dbReference type="EMBL" id="RKQ35749.1"/>
    </source>
</evidence>
<dbReference type="EMBL" id="RBZP01000002">
    <property type="protein sequence ID" value="RKQ35749.1"/>
    <property type="molecule type" value="Genomic_DNA"/>
</dbReference>
<proteinExistence type="inferred from homology"/>
<name>A0A495A7P1_9BACI</name>
<keyword evidence="5" id="KW-1185">Reference proteome</keyword>
<evidence type="ECO:0000256" key="2">
    <source>
        <dbReference type="ARBA" id="ARBA00022801"/>
    </source>
</evidence>
<dbReference type="Pfam" id="PF03061">
    <property type="entry name" value="4HBT"/>
    <property type="match status" value="1"/>
</dbReference>
<dbReference type="SUPFAM" id="SSF54637">
    <property type="entry name" value="Thioesterase/thiol ester dehydrase-isomerase"/>
    <property type="match status" value="1"/>
</dbReference>
<feature type="domain" description="Thioesterase" evidence="3">
    <location>
        <begin position="47"/>
        <end position="121"/>
    </location>
</feature>
<dbReference type="InterPro" id="IPR029069">
    <property type="entry name" value="HotDog_dom_sf"/>
</dbReference>
<comment type="similarity">
    <text evidence="1">Belongs to the thioesterase PaaI family.</text>
</comment>